<evidence type="ECO:0000313" key="16">
    <source>
        <dbReference type="Proteomes" id="UP000594118"/>
    </source>
</evidence>
<dbReference type="CDD" id="cd00757">
    <property type="entry name" value="ThiF_MoeB_HesA_family"/>
    <property type="match status" value="1"/>
</dbReference>
<comment type="catalytic activity">
    <reaction evidence="5">
        <text>[molybdopterin-synthase sulfur-carrier protein]-C-terminal Gly-Gly + ATP + H(+) = [molybdopterin-synthase sulfur-carrier protein]-C-terminal Gly-Gly-AMP + diphosphate</text>
        <dbReference type="Rhea" id="RHEA:43616"/>
        <dbReference type="Rhea" id="RHEA-COMP:12159"/>
        <dbReference type="Rhea" id="RHEA-COMP:12202"/>
        <dbReference type="ChEBI" id="CHEBI:15378"/>
        <dbReference type="ChEBI" id="CHEBI:30616"/>
        <dbReference type="ChEBI" id="CHEBI:33019"/>
        <dbReference type="ChEBI" id="CHEBI:90618"/>
        <dbReference type="ChEBI" id="CHEBI:90778"/>
        <dbReference type="EC" id="2.7.7.80"/>
    </reaction>
</comment>
<dbReference type="InterPro" id="IPR035985">
    <property type="entry name" value="Ubiquitin-activating_enz"/>
</dbReference>
<keyword evidence="13" id="KW-1133">Transmembrane helix</keyword>
<keyword evidence="3" id="KW-0547">Nucleotide-binding</keyword>
<evidence type="ECO:0000256" key="4">
    <source>
        <dbReference type="ARBA" id="ARBA00022840"/>
    </source>
</evidence>
<keyword evidence="4" id="KW-0067">ATP-binding</keyword>
<dbReference type="PANTHER" id="PTHR10953:SF102">
    <property type="entry name" value="ADENYLYLTRANSFERASE AND SULFURTRANSFERASE MOCS3"/>
    <property type="match status" value="1"/>
</dbReference>
<comment type="function">
    <text evidence="6">Catalyzes the adenylation by ATP of the carboxyl group of the C-terminal glycine of sulfur carrier protein MoaD.</text>
</comment>
<dbReference type="GO" id="GO:0004792">
    <property type="term" value="F:thiosulfate-cyanide sulfurtransferase activity"/>
    <property type="evidence" value="ECO:0007669"/>
    <property type="project" value="TreeGrafter"/>
</dbReference>
<dbReference type="FunFam" id="3.40.50.720:FF:000033">
    <property type="entry name" value="Adenylyltransferase and sulfurtransferase MOCS3"/>
    <property type="match status" value="1"/>
</dbReference>
<keyword evidence="13" id="KW-0472">Membrane</keyword>
<dbReference type="InterPro" id="IPR000594">
    <property type="entry name" value="ThiF_NAD_FAD-bd"/>
</dbReference>
<evidence type="ECO:0000256" key="12">
    <source>
        <dbReference type="ARBA" id="ARBA00078531"/>
    </source>
</evidence>
<evidence type="ECO:0000256" key="8">
    <source>
        <dbReference type="ARBA" id="ARBA00066884"/>
    </source>
</evidence>
<feature type="transmembrane region" description="Helical" evidence="13">
    <location>
        <begin position="126"/>
        <end position="153"/>
    </location>
</feature>
<dbReference type="GO" id="GO:0005829">
    <property type="term" value="C:cytosol"/>
    <property type="evidence" value="ECO:0007669"/>
    <property type="project" value="TreeGrafter"/>
</dbReference>
<gene>
    <name evidence="15" type="primary">moeB</name>
    <name evidence="15" type="ORF">F3W81_10610</name>
</gene>
<evidence type="ECO:0000256" key="10">
    <source>
        <dbReference type="ARBA" id="ARBA00075110"/>
    </source>
</evidence>
<dbReference type="PANTHER" id="PTHR10953">
    <property type="entry name" value="UBIQUITIN-ACTIVATING ENZYME E1"/>
    <property type="match status" value="1"/>
</dbReference>
<organism evidence="15 16">
    <name type="scientific">Pseudooceanicola spongiae</name>
    <dbReference type="NCBI Taxonomy" id="2613965"/>
    <lineage>
        <taxon>Bacteria</taxon>
        <taxon>Pseudomonadati</taxon>
        <taxon>Pseudomonadota</taxon>
        <taxon>Alphaproteobacteria</taxon>
        <taxon>Rhodobacterales</taxon>
        <taxon>Paracoccaceae</taxon>
        <taxon>Pseudooceanicola</taxon>
    </lineage>
</organism>
<dbReference type="GO" id="GO:0061605">
    <property type="term" value="F:molybdopterin-synthase adenylyltransferase activity"/>
    <property type="evidence" value="ECO:0007669"/>
    <property type="project" value="UniProtKB-EC"/>
</dbReference>
<comment type="subunit">
    <text evidence="7">Homodimer. Forms a stable heterotetrameric complex of 2 MoeB and 2 MoaD during adenylation of MoaD.</text>
</comment>
<evidence type="ECO:0000256" key="9">
    <source>
        <dbReference type="ARBA" id="ARBA00073635"/>
    </source>
</evidence>
<dbReference type="GO" id="GO:0005524">
    <property type="term" value="F:ATP binding"/>
    <property type="evidence" value="ECO:0007669"/>
    <property type="project" value="UniProtKB-KW"/>
</dbReference>
<evidence type="ECO:0000256" key="1">
    <source>
        <dbReference type="ARBA" id="ARBA00009919"/>
    </source>
</evidence>
<dbReference type="EC" id="2.7.7.80" evidence="8"/>
<evidence type="ECO:0000256" key="6">
    <source>
        <dbReference type="ARBA" id="ARBA00055169"/>
    </source>
</evidence>
<proteinExistence type="inferred from homology"/>
<dbReference type="EMBL" id="CP045201">
    <property type="protein sequence ID" value="QOL81223.1"/>
    <property type="molecule type" value="Genomic_DNA"/>
</dbReference>
<accession>A0A7L9WMR4</accession>
<feature type="domain" description="THIF-type NAD/FAD binding fold" evidence="14">
    <location>
        <begin position="104"/>
        <end position="340"/>
    </location>
</feature>
<dbReference type="Pfam" id="PF00899">
    <property type="entry name" value="ThiF"/>
    <property type="match status" value="1"/>
</dbReference>
<keyword evidence="15" id="KW-0548">Nucleotidyltransferase</keyword>
<dbReference type="InterPro" id="IPR045886">
    <property type="entry name" value="ThiF/MoeB/HesA"/>
</dbReference>
<reference evidence="15 16" key="1">
    <citation type="submission" date="2019-10" db="EMBL/GenBank/DDBJ databases">
        <title>Pseudopuniceibacterium sp. HQ09 islated from Antarctica.</title>
        <authorList>
            <person name="Liao L."/>
            <person name="Su S."/>
            <person name="Chen B."/>
            <person name="Yu Y."/>
        </authorList>
    </citation>
    <scope>NUCLEOTIDE SEQUENCE [LARGE SCALE GENOMIC DNA]</scope>
    <source>
        <strain evidence="15 16">HQ09</strain>
    </source>
</reference>
<feature type="transmembrane region" description="Helical" evidence="13">
    <location>
        <begin position="50"/>
        <end position="73"/>
    </location>
</feature>
<evidence type="ECO:0000259" key="14">
    <source>
        <dbReference type="Pfam" id="PF00899"/>
    </source>
</evidence>
<name>A0A7L9WMR4_9RHOB</name>
<dbReference type="RefSeq" id="WP_193079143.1">
    <property type="nucleotide sequence ID" value="NZ_CP045201.1"/>
</dbReference>
<sequence length="349" mass="36613">MGWLLLLALGLWFGGARLGASVRARATVLGVLYAAIVAGQFALPQGNPVRIALGGGPAPWLMLGAVIALVLLYRKGLSALRTRAEPAQPDTPAPLFSDSELNRYARHIVLRELGGPGQKALKQAKVLVIGAGGLGSPALLYLAAAGVGTIGVIDDDSVDNSNLQRQVIHRDADIDTPKVHSAARAMRAQNPFVTVLPYQRRLSAEIAADLFAEYDVILDGTDNFDTRYLANRGAVAAGKPLISGALSQWEGQLSVFSPRRGAPCYECIFPTAPAPGLAPSCSEAGVLSPLPGVLGSMMAVEAVKLITGAGAPLLGEMLIYDALWGETRKIAMKPRPDCPVCGALHEVTQ</sequence>
<protein>
    <recommendedName>
        <fullName evidence="9">Molybdopterin-synthase adenylyltransferase</fullName>
        <ecNumber evidence="8">2.7.7.80</ecNumber>
    </recommendedName>
    <alternativeName>
        <fullName evidence="12">MoaD protein adenylase</fullName>
    </alternativeName>
    <alternativeName>
        <fullName evidence="10">Molybdopterin-converting factor subunit 1 adenylase</fullName>
    </alternativeName>
    <alternativeName>
        <fullName evidence="11">Sulfur carrier protein MoaD adenylyltransferase</fullName>
    </alternativeName>
</protein>
<dbReference type="NCBIfam" id="NF004281">
    <property type="entry name" value="PRK05690.1"/>
    <property type="match status" value="1"/>
</dbReference>
<dbReference type="Gene3D" id="3.40.50.720">
    <property type="entry name" value="NAD(P)-binding Rossmann-like Domain"/>
    <property type="match status" value="1"/>
</dbReference>
<evidence type="ECO:0000256" key="7">
    <source>
        <dbReference type="ARBA" id="ARBA00063809"/>
    </source>
</evidence>
<evidence type="ECO:0000256" key="3">
    <source>
        <dbReference type="ARBA" id="ARBA00022741"/>
    </source>
</evidence>
<evidence type="ECO:0000256" key="11">
    <source>
        <dbReference type="ARBA" id="ARBA00075328"/>
    </source>
</evidence>
<evidence type="ECO:0000256" key="2">
    <source>
        <dbReference type="ARBA" id="ARBA00022679"/>
    </source>
</evidence>
<comment type="similarity">
    <text evidence="1">Belongs to the HesA/MoeB/ThiF family.</text>
</comment>
<dbReference type="AlphaFoldDB" id="A0A7L9WMR4"/>
<evidence type="ECO:0000256" key="13">
    <source>
        <dbReference type="SAM" id="Phobius"/>
    </source>
</evidence>
<keyword evidence="13" id="KW-0812">Transmembrane</keyword>
<keyword evidence="2 15" id="KW-0808">Transferase</keyword>
<keyword evidence="16" id="KW-1185">Reference proteome</keyword>
<evidence type="ECO:0000256" key="5">
    <source>
        <dbReference type="ARBA" id="ARBA00052218"/>
    </source>
</evidence>
<dbReference type="KEGG" id="pshq:F3W81_10610"/>
<evidence type="ECO:0000313" key="15">
    <source>
        <dbReference type="EMBL" id="QOL81223.1"/>
    </source>
</evidence>
<dbReference type="GO" id="GO:0008146">
    <property type="term" value="F:sulfotransferase activity"/>
    <property type="evidence" value="ECO:0007669"/>
    <property type="project" value="TreeGrafter"/>
</dbReference>
<dbReference type="SUPFAM" id="SSF69572">
    <property type="entry name" value="Activating enzymes of the ubiquitin-like proteins"/>
    <property type="match status" value="1"/>
</dbReference>
<dbReference type="GO" id="GO:0008641">
    <property type="term" value="F:ubiquitin-like modifier activating enzyme activity"/>
    <property type="evidence" value="ECO:0007669"/>
    <property type="project" value="InterPro"/>
</dbReference>
<dbReference type="Proteomes" id="UP000594118">
    <property type="component" value="Chromosome"/>
</dbReference>